<accession>A0A2V2NEL9</accession>
<keyword evidence="2" id="KW-1185">Reference proteome</keyword>
<reference evidence="1 2" key="1">
    <citation type="submission" date="2018-05" db="EMBL/GenBank/DDBJ databases">
        <title>Draft genome of Methanospirillum stamsii Pt1.</title>
        <authorList>
            <person name="Dueholm M.S."/>
            <person name="Nielsen P.H."/>
            <person name="Bakmann L.F."/>
            <person name="Otzen D.E."/>
        </authorList>
    </citation>
    <scope>NUCLEOTIDE SEQUENCE [LARGE SCALE GENOMIC DNA]</scope>
    <source>
        <strain evidence="1 2">Pt1</strain>
    </source>
</reference>
<gene>
    <name evidence="1" type="ORF">DLD82_01665</name>
</gene>
<comment type="caution">
    <text evidence="1">The sequence shown here is derived from an EMBL/GenBank/DDBJ whole genome shotgun (WGS) entry which is preliminary data.</text>
</comment>
<proteinExistence type="predicted"/>
<evidence type="ECO:0000313" key="1">
    <source>
        <dbReference type="EMBL" id="PWR76026.1"/>
    </source>
</evidence>
<sequence length="268" mass="29195">MAGDVVRVLIVRRGKFMHTISKKAGQTLCIILVITICLVSAQSVIPDELHSVILSALSQADSIGMNPDPELSRELIQSVIDDLKTADALTVNYTSSGEISQEISDVMLSYIDSWKELMVVYGYLIDGGEQKNEAYTALLSNSSDRYDIALAKFTLAKDYYSKAYEALEGTEELLKKTDADALSDILPDASIPDNEAINKMLFRLRDNTMICQAYIDLCSAGIAKASSGDANSSEVQEPLLSATTLMKKLIPSPFVGEEAALFVNITFS</sequence>
<organism evidence="1 2">
    <name type="scientific">Methanospirillum stamsii</name>
    <dbReference type="NCBI Taxonomy" id="1277351"/>
    <lineage>
        <taxon>Archaea</taxon>
        <taxon>Methanobacteriati</taxon>
        <taxon>Methanobacteriota</taxon>
        <taxon>Stenosarchaea group</taxon>
        <taxon>Methanomicrobia</taxon>
        <taxon>Methanomicrobiales</taxon>
        <taxon>Methanospirillaceae</taxon>
        <taxon>Methanospirillum</taxon>
    </lineage>
</organism>
<dbReference type="AlphaFoldDB" id="A0A2V2NEL9"/>
<evidence type="ECO:0000313" key="2">
    <source>
        <dbReference type="Proteomes" id="UP000245934"/>
    </source>
</evidence>
<dbReference type="EMBL" id="QGMZ01000005">
    <property type="protein sequence ID" value="PWR76026.1"/>
    <property type="molecule type" value="Genomic_DNA"/>
</dbReference>
<protein>
    <submittedName>
        <fullName evidence="1">Uncharacterized protein</fullName>
    </submittedName>
</protein>
<name>A0A2V2NEL9_9EURY</name>
<dbReference type="Proteomes" id="UP000245934">
    <property type="component" value="Unassembled WGS sequence"/>
</dbReference>